<dbReference type="Gene3D" id="1.20.141.10">
    <property type="entry name" value="Chitosanase, subunit A, domain 1"/>
    <property type="match status" value="1"/>
</dbReference>
<reference evidence="3" key="1">
    <citation type="submission" date="2020-04" db="EMBL/GenBank/DDBJ databases">
        <authorList>
            <person name="Chiriac C."/>
            <person name="Salcher M."/>
            <person name="Ghai R."/>
            <person name="Kavagutti S V."/>
        </authorList>
    </citation>
    <scope>NUCLEOTIDE SEQUENCE</scope>
</reference>
<dbReference type="SUPFAM" id="SSF53955">
    <property type="entry name" value="Lysozyme-like"/>
    <property type="match status" value="1"/>
</dbReference>
<gene>
    <name evidence="3" type="ORF">UFOVP20_2</name>
</gene>
<protein>
    <submittedName>
        <fullName evidence="3">ZliS Lysozyme family protein</fullName>
    </submittedName>
</protein>
<dbReference type="Pfam" id="PF05838">
    <property type="entry name" value="Glyco_hydro_108"/>
    <property type="match status" value="1"/>
</dbReference>
<dbReference type="Pfam" id="PF09374">
    <property type="entry name" value="PG_binding_3"/>
    <property type="match status" value="1"/>
</dbReference>
<name>A0A6J5KKX5_9CAUD</name>
<feature type="domain" description="Peptidoglycan binding" evidence="2">
    <location>
        <begin position="100"/>
        <end position="157"/>
    </location>
</feature>
<organism evidence="3">
    <name type="scientific">uncultured Caudovirales phage</name>
    <dbReference type="NCBI Taxonomy" id="2100421"/>
    <lineage>
        <taxon>Viruses</taxon>
        <taxon>Duplodnaviria</taxon>
        <taxon>Heunggongvirae</taxon>
        <taxon>Uroviricota</taxon>
        <taxon>Caudoviricetes</taxon>
        <taxon>Peduoviridae</taxon>
        <taxon>Maltschvirus</taxon>
        <taxon>Maltschvirus maltsch</taxon>
    </lineage>
</organism>
<dbReference type="InterPro" id="IPR023346">
    <property type="entry name" value="Lysozyme-like_dom_sf"/>
</dbReference>
<accession>A0A6J5KKX5</accession>
<dbReference type="InterPro" id="IPR018537">
    <property type="entry name" value="Peptidoglycan-bd_3"/>
</dbReference>
<evidence type="ECO:0000259" key="2">
    <source>
        <dbReference type="Pfam" id="PF09374"/>
    </source>
</evidence>
<evidence type="ECO:0000313" key="3">
    <source>
        <dbReference type="EMBL" id="CAB4121752.1"/>
    </source>
</evidence>
<evidence type="ECO:0000259" key="1">
    <source>
        <dbReference type="Pfam" id="PF05838"/>
    </source>
</evidence>
<dbReference type="CDD" id="cd13926">
    <property type="entry name" value="N-acetylmuramidase_GH108"/>
    <property type="match status" value="1"/>
</dbReference>
<proteinExistence type="predicted"/>
<dbReference type="EMBL" id="LR796156">
    <property type="protein sequence ID" value="CAB4121752.1"/>
    <property type="molecule type" value="Genomic_DNA"/>
</dbReference>
<sequence>MISNWKKSFDLMLKSEGGYVDHPSDPGGRTNLGVTQAVWENWIGRSSNEKEMRSLTTEMVEPLYKKKYWDACKCDELPNGLDYLVFDFAVNAGVGRSIKTLQKSVKCTPDGAIGPKTLEAVMVCSKDQLVDKFSQEKLNFYQSLPTFATFGKGWTNRIAHVKTDASQMTA</sequence>
<dbReference type="InterPro" id="IPR008565">
    <property type="entry name" value="TtsA-like_GH18_dom"/>
</dbReference>
<feature type="domain" description="TtsA-like Glycoside hydrolase family 108" evidence="1">
    <location>
        <begin position="10"/>
        <end position="93"/>
    </location>
</feature>